<gene>
    <name evidence="2" type="ORF">UFOVP410_150</name>
</gene>
<feature type="domain" description="DUF7417" evidence="1">
    <location>
        <begin position="26"/>
        <end position="61"/>
    </location>
</feature>
<evidence type="ECO:0000259" key="1">
    <source>
        <dbReference type="Pfam" id="PF24192"/>
    </source>
</evidence>
<dbReference type="InterPro" id="IPR055840">
    <property type="entry name" value="DUF7417"/>
</dbReference>
<organism evidence="2">
    <name type="scientific">uncultured Caudovirales phage</name>
    <dbReference type="NCBI Taxonomy" id="2100421"/>
    <lineage>
        <taxon>Viruses</taxon>
        <taxon>Duplodnaviria</taxon>
        <taxon>Heunggongvirae</taxon>
        <taxon>Uroviricota</taxon>
        <taxon>Caudoviricetes</taxon>
        <taxon>Peduoviridae</taxon>
        <taxon>Maltschvirus</taxon>
        <taxon>Maltschvirus maltsch</taxon>
    </lineage>
</organism>
<dbReference type="EMBL" id="LR796388">
    <property type="protein sequence ID" value="CAB4141311.1"/>
    <property type="molecule type" value="Genomic_DNA"/>
</dbReference>
<name>A0A6J5M5C6_9CAUD</name>
<reference evidence="2" key="1">
    <citation type="submission" date="2020-04" db="EMBL/GenBank/DDBJ databases">
        <authorList>
            <person name="Chiriac C."/>
            <person name="Salcher M."/>
            <person name="Ghai R."/>
            <person name="Kavagutti S V."/>
        </authorList>
    </citation>
    <scope>NUCLEOTIDE SEQUENCE</scope>
</reference>
<evidence type="ECO:0000313" key="2">
    <source>
        <dbReference type="EMBL" id="CAB4141311.1"/>
    </source>
</evidence>
<accession>A0A6J5M5C6</accession>
<proteinExistence type="predicted"/>
<sequence>MSKPMNTLDAIEILEGIQLADSDDHFFEAAQYLVDTGLAWCLQGHFGRVCQDLIDSGYIQRKQ</sequence>
<dbReference type="Pfam" id="PF24192">
    <property type="entry name" value="DUF7417"/>
    <property type="match status" value="1"/>
</dbReference>
<protein>
    <recommendedName>
        <fullName evidence="1">DUF7417 domain-containing protein</fullName>
    </recommendedName>
</protein>